<dbReference type="InterPro" id="IPR027417">
    <property type="entry name" value="P-loop_NTPase"/>
</dbReference>
<feature type="transmembrane region" description="Helical" evidence="9">
    <location>
        <begin position="736"/>
        <end position="759"/>
    </location>
</feature>
<feature type="transmembrane region" description="Helical" evidence="9">
    <location>
        <begin position="855"/>
        <end position="876"/>
    </location>
</feature>
<feature type="domain" description="ABC transmembrane type-1" evidence="11">
    <location>
        <begin position="39"/>
        <end position="337"/>
    </location>
</feature>
<sequence>MGGPAEDKMAAKKRSQSAFGYLRLLVSVNPKPLDYVLLAFGVLASMAAGVPFPIMSLIFGQLVDQLNSASCAASEQKPVNSQESAISDKVLLTVYIAIANFILIYVATGAWTIFGERLVRRLRYAYLQSLLRQEVAFFETCPAGEVAARLDGDLSTIQSGVSEKVGIVIQSISYFCTAYIVGFTIDAPLTGMLASVVPAFLLMAYFGGRFTKKYTGQVNSTLAPAIALASESIANMKLIKAFRASGRIQRIFESQLVAARRPGVGKLLTAAIQVGLLYFIAFSSNALAISQGGRQVADTIETGSGVTLGAVYTVMMSLIDASYIISQIAPFATIFASASGAADKILDTVHRKPQIDSSKAADGQVLSKIEGEVEFRNVDFSYPSRPEAKVHDNFSLVIPAGKMTGIVGGSGCGKSTIAALIQRFYDPEQGQVLIDGHDMRDLQLRSLRSHMGYVEQEVVLFDRSIMENIAHGLIGSSEPEHEPLQRLVVDGDIAELADRVVEGGDLDTLVAHSPKLRELLSMIRVAATRAGLDNFVVELDHGLATNVGAGGGRLSGGQKQRVALARALILMPSILILDEATAALDSSTEAQIMDSIHNLPGERTIICVAHRLSTVKRADNIVVLGPGGVILDSGNYSTLINSGGTFASMVQSQAMTATDEDERRSSDVIEPAQSEKILEKLPLVSEGEPDKMAADKTVDAEPTPTEEKQVAKPEANMSTVSIFFGIMKIEGVRHRVAALVGLCASIVVGGAHAGEAVIFGNAVENLSYCRAPGKVRDGAALFGLLFFVLALAEFIANSLSAASFGYVSDRLVNNIRRYTLRALLRRDLEWHEGGGRTHGALIGYFTADATAMSGLTGTILGVSVSVLVTLLGGIILGNVVAWKISLVLTACVPLIFMSGFLRLRLQARFAARHAKAFRDSVSTATESVTQIKTVSAFSLQEEVLHTFQRSLRGPYKATLQSIAFGNLWLAGAFSIGSLVKALAFWWGGRLIARGDISQTAFFISMVSLLSAAQTSGQLFSLSPDVTKAVVAARRVFALICPDGKVDRLKAQPLQPQVDSEKSLTPHSGPSGPREGVAVSLENVCFSYPKSPDHMIVRDLSLDIPAGSFAAFVGTSGAGKSTILSLIGGLYKSTTGKVSLDGFDIGRRHEGTADEDPMQYDGEDDQEPLPVWDDMALVPQNPTLFSGTLTFNINIGSRNGRDATAADIERAARMANIHDVVNDLPLKYETPCGPSGSQVFSGGQKQRLCIARALIRNPRLLLLDEPSSAMDTESERLFEQTLEDVMKPDDQGRRRVTVVTIAHRLRTIMKADKIFVIDHGEILDAGTHSELLARCEKYRQDVMHQTLN</sequence>
<keyword evidence="13" id="KW-1185">Reference proteome</keyword>
<keyword evidence="4" id="KW-0547">Nucleotide-binding</keyword>
<feature type="transmembrane region" description="Helical" evidence="9">
    <location>
        <begin position="267"/>
        <end position="289"/>
    </location>
</feature>
<feature type="transmembrane region" description="Helical" evidence="9">
    <location>
        <begin position="309"/>
        <end position="336"/>
    </location>
</feature>
<dbReference type="SMART" id="SM00382">
    <property type="entry name" value="AAA"/>
    <property type="match status" value="2"/>
</dbReference>
<dbReference type="CDD" id="cd18578">
    <property type="entry name" value="ABC_6TM_Pgp_ABCB1_D2_like"/>
    <property type="match status" value="1"/>
</dbReference>
<keyword evidence="7 9" id="KW-0472">Membrane</keyword>
<evidence type="ECO:0000256" key="3">
    <source>
        <dbReference type="ARBA" id="ARBA00022692"/>
    </source>
</evidence>
<dbReference type="InterPro" id="IPR036640">
    <property type="entry name" value="ABC1_TM_sf"/>
</dbReference>
<evidence type="ECO:0000256" key="2">
    <source>
        <dbReference type="ARBA" id="ARBA00007577"/>
    </source>
</evidence>
<dbReference type="OrthoDB" id="6500128at2759"/>
<gene>
    <name evidence="12" type="ORF">LEL_04378</name>
</gene>
<feature type="domain" description="ABC transporter" evidence="10">
    <location>
        <begin position="373"/>
        <end position="652"/>
    </location>
</feature>
<evidence type="ECO:0000256" key="9">
    <source>
        <dbReference type="SAM" id="Phobius"/>
    </source>
</evidence>
<reference evidence="12 13" key="1">
    <citation type="journal article" date="2016" name="Genome Biol. Evol.">
        <title>Divergent and convergent evolution of fungal pathogenicity.</title>
        <authorList>
            <person name="Shang Y."/>
            <person name="Xiao G."/>
            <person name="Zheng P."/>
            <person name="Cen K."/>
            <person name="Zhan S."/>
            <person name="Wang C."/>
        </authorList>
    </citation>
    <scope>NUCLEOTIDE SEQUENCE [LARGE SCALE GENOMIC DNA]</scope>
    <source>
        <strain evidence="12 13">RCEF 1005</strain>
    </source>
</reference>
<feature type="region of interest" description="Disordered" evidence="8">
    <location>
        <begin position="1050"/>
        <end position="1073"/>
    </location>
</feature>
<keyword evidence="3 9" id="KW-0812">Transmembrane</keyword>
<feature type="transmembrane region" description="Helical" evidence="9">
    <location>
        <begin position="90"/>
        <end position="114"/>
    </location>
</feature>
<keyword evidence="6 9" id="KW-1133">Transmembrane helix</keyword>
<dbReference type="Pfam" id="PF00005">
    <property type="entry name" value="ABC_tran"/>
    <property type="match status" value="2"/>
</dbReference>
<feature type="domain" description="ABC transporter" evidence="10">
    <location>
        <begin position="1078"/>
        <end position="1343"/>
    </location>
</feature>
<dbReference type="Gene3D" id="3.40.50.300">
    <property type="entry name" value="P-loop containing nucleotide triphosphate hydrolases"/>
    <property type="match status" value="3"/>
</dbReference>
<dbReference type="PANTHER" id="PTHR43394:SF1">
    <property type="entry name" value="ATP-BINDING CASSETTE SUB-FAMILY B MEMBER 10, MITOCHONDRIAL"/>
    <property type="match status" value="1"/>
</dbReference>
<dbReference type="GO" id="GO:0090374">
    <property type="term" value="P:oligopeptide export from mitochondrion"/>
    <property type="evidence" value="ECO:0007669"/>
    <property type="project" value="TreeGrafter"/>
</dbReference>
<dbReference type="PROSITE" id="PS50929">
    <property type="entry name" value="ABC_TM1F"/>
    <property type="match status" value="2"/>
</dbReference>
<keyword evidence="5" id="KW-0067">ATP-binding</keyword>
<dbReference type="PANTHER" id="PTHR43394">
    <property type="entry name" value="ATP-DEPENDENT PERMEASE MDL1, MITOCHONDRIAL"/>
    <property type="match status" value="1"/>
</dbReference>
<evidence type="ECO:0000256" key="4">
    <source>
        <dbReference type="ARBA" id="ARBA00022741"/>
    </source>
</evidence>
<evidence type="ECO:0000313" key="13">
    <source>
        <dbReference type="Proteomes" id="UP000076881"/>
    </source>
</evidence>
<feature type="transmembrane region" description="Helical" evidence="9">
    <location>
        <begin position="882"/>
        <end position="903"/>
    </location>
</feature>
<feature type="transmembrane region" description="Helical" evidence="9">
    <location>
        <begin position="779"/>
        <end position="807"/>
    </location>
</feature>
<dbReference type="GO" id="GO:0016887">
    <property type="term" value="F:ATP hydrolysis activity"/>
    <property type="evidence" value="ECO:0007669"/>
    <property type="project" value="InterPro"/>
</dbReference>
<dbReference type="Gene3D" id="1.20.1560.10">
    <property type="entry name" value="ABC transporter type 1, transmembrane domain"/>
    <property type="match status" value="1"/>
</dbReference>
<evidence type="ECO:0000259" key="10">
    <source>
        <dbReference type="PROSITE" id="PS50893"/>
    </source>
</evidence>
<feature type="transmembrane region" description="Helical" evidence="9">
    <location>
        <begin position="35"/>
        <end position="59"/>
    </location>
</feature>
<dbReference type="InterPro" id="IPR003439">
    <property type="entry name" value="ABC_transporter-like_ATP-bd"/>
</dbReference>
<evidence type="ECO:0000256" key="8">
    <source>
        <dbReference type="SAM" id="MobiDB-lite"/>
    </source>
</evidence>
<evidence type="ECO:0000256" key="7">
    <source>
        <dbReference type="ARBA" id="ARBA00023136"/>
    </source>
</evidence>
<protein>
    <submittedName>
        <fullName evidence="12">ABC transporter, transmembrane domain, type 1</fullName>
    </submittedName>
</protein>
<dbReference type="PROSITE" id="PS50893">
    <property type="entry name" value="ABC_TRANSPORTER_2"/>
    <property type="match status" value="2"/>
</dbReference>
<proteinExistence type="inferred from homology"/>
<evidence type="ECO:0000256" key="6">
    <source>
        <dbReference type="ARBA" id="ARBA00022989"/>
    </source>
</evidence>
<dbReference type="Pfam" id="PF00664">
    <property type="entry name" value="ABC_membrane"/>
    <property type="match status" value="2"/>
</dbReference>
<feature type="transmembrane region" description="Helical" evidence="9">
    <location>
        <begin position="191"/>
        <end position="208"/>
    </location>
</feature>
<comment type="similarity">
    <text evidence="2">Belongs to the ABC transporter superfamily. ABCB family. Multidrug resistance exporter (TC 3.A.1.201) subfamily.</text>
</comment>
<comment type="subcellular location">
    <subcellularLocation>
        <location evidence="1">Membrane</location>
        <topology evidence="1">Multi-pass membrane protein</topology>
    </subcellularLocation>
</comment>
<dbReference type="SUPFAM" id="SSF52540">
    <property type="entry name" value="P-loop containing nucleoside triphosphate hydrolases"/>
    <property type="match status" value="2"/>
</dbReference>
<dbReference type="GO" id="GO:0015421">
    <property type="term" value="F:ABC-type oligopeptide transporter activity"/>
    <property type="evidence" value="ECO:0007669"/>
    <property type="project" value="TreeGrafter"/>
</dbReference>
<dbReference type="Proteomes" id="UP000076881">
    <property type="component" value="Unassembled WGS sequence"/>
</dbReference>
<dbReference type="GO" id="GO:0005743">
    <property type="term" value="C:mitochondrial inner membrane"/>
    <property type="evidence" value="ECO:0007669"/>
    <property type="project" value="TreeGrafter"/>
</dbReference>
<dbReference type="CDD" id="cd18577">
    <property type="entry name" value="ABC_6TM_Pgp_ABCB1_D1_like"/>
    <property type="match status" value="1"/>
</dbReference>
<feature type="transmembrane region" description="Helical" evidence="9">
    <location>
        <begin position="165"/>
        <end position="185"/>
    </location>
</feature>
<dbReference type="EMBL" id="AZHF01000003">
    <property type="protein sequence ID" value="OAA77555.1"/>
    <property type="molecule type" value="Genomic_DNA"/>
</dbReference>
<evidence type="ECO:0000256" key="5">
    <source>
        <dbReference type="ARBA" id="ARBA00022840"/>
    </source>
</evidence>
<dbReference type="InterPro" id="IPR003593">
    <property type="entry name" value="AAA+_ATPase"/>
</dbReference>
<evidence type="ECO:0000313" key="12">
    <source>
        <dbReference type="EMBL" id="OAA77555.1"/>
    </source>
</evidence>
<feature type="transmembrane region" description="Helical" evidence="9">
    <location>
        <begin position="962"/>
        <end position="986"/>
    </location>
</feature>
<dbReference type="STRING" id="1081108.A0A168HBI7"/>
<dbReference type="InterPro" id="IPR017871">
    <property type="entry name" value="ABC_transporter-like_CS"/>
</dbReference>
<accession>A0A168HBI7</accession>
<dbReference type="InterPro" id="IPR011527">
    <property type="entry name" value="ABC1_TM_dom"/>
</dbReference>
<organism evidence="12 13">
    <name type="scientific">Akanthomyces lecanii RCEF 1005</name>
    <dbReference type="NCBI Taxonomy" id="1081108"/>
    <lineage>
        <taxon>Eukaryota</taxon>
        <taxon>Fungi</taxon>
        <taxon>Dikarya</taxon>
        <taxon>Ascomycota</taxon>
        <taxon>Pezizomycotina</taxon>
        <taxon>Sordariomycetes</taxon>
        <taxon>Hypocreomycetidae</taxon>
        <taxon>Hypocreales</taxon>
        <taxon>Cordycipitaceae</taxon>
        <taxon>Akanthomyces</taxon>
        <taxon>Cordyceps confragosa</taxon>
    </lineage>
</organism>
<dbReference type="InterPro" id="IPR039421">
    <property type="entry name" value="Type_1_exporter"/>
</dbReference>
<evidence type="ECO:0000259" key="11">
    <source>
        <dbReference type="PROSITE" id="PS50929"/>
    </source>
</evidence>
<dbReference type="SUPFAM" id="SSF90123">
    <property type="entry name" value="ABC transporter transmembrane region"/>
    <property type="match status" value="2"/>
</dbReference>
<dbReference type="GO" id="GO:0005524">
    <property type="term" value="F:ATP binding"/>
    <property type="evidence" value="ECO:0007669"/>
    <property type="project" value="UniProtKB-KW"/>
</dbReference>
<comment type="caution">
    <text evidence="12">The sequence shown here is derived from an EMBL/GenBank/DDBJ whole genome shotgun (WGS) entry which is preliminary data.</text>
</comment>
<evidence type="ECO:0000256" key="1">
    <source>
        <dbReference type="ARBA" id="ARBA00004141"/>
    </source>
</evidence>
<dbReference type="FunFam" id="3.40.50.300:FF:000913">
    <property type="entry name" value="ABC multidrug transporter SitT"/>
    <property type="match status" value="1"/>
</dbReference>
<name>A0A168HBI7_CORDF</name>
<dbReference type="PROSITE" id="PS00211">
    <property type="entry name" value="ABC_TRANSPORTER_1"/>
    <property type="match status" value="2"/>
</dbReference>
<feature type="domain" description="ABC transmembrane type-1" evidence="11">
    <location>
        <begin position="739"/>
        <end position="1027"/>
    </location>
</feature>